<keyword evidence="2" id="KW-1185">Reference proteome</keyword>
<evidence type="ECO:0000313" key="2">
    <source>
        <dbReference type="Proteomes" id="UP000198211"/>
    </source>
</evidence>
<accession>A0A225W1A4</accession>
<dbReference type="STRING" id="4795.A0A225W1A4"/>
<protein>
    <submittedName>
        <fullName evidence="1">Uncharacterized protein</fullName>
    </submittedName>
</protein>
<organism evidence="1 2">
    <name type="scientific">Phytophthora megakarya</name>
    <dbReference type="NCBI Taxonomy" id="4795"/>
    <lineage>
        <taxon>Eukaryota</taxon>
        <taxon>Sar</taxon>
        <taxon>Stramenopiles</taxon>
        <taxon>Oomycota</taxon>
        <taxon>Peronosporomycetes</taxon>
        <taxon>Peronosporales</taxon>
        <taxon>Peronosporaceae</taxon>
        <taxon>Phytophthora</taxon>
    </lineage>
</organism>
<gene>
    <name evidence="1" type="ORF">PHMEG_00015492</name>
</gene>
<proteinExistence type="predicted"/>
<sequence length="127" mass="14232">MASLADVGTSVRYLSSPTTIEKRASYSELAFRLPRREFRQALRVEQSVFVEICTLIANDRIFCNASSNQQHKVHLQVAVTLERLGLYGNGSSVGKRAHSYGFGSGTVTLYSKRVVPALPWHYGEYVY</sequence>
<dbReference type="EMBL" id="NBNE01002113">
    <property type="protein sequence ID" value="OWZ11483.1"/>
    <property type="molecule type" value="Genomic_DNA"/>
</dbReference>
<reference evidence="2" key="1">
    <citation type="submission" date="2017-03" db="EMBL/GenBank/DDBJ databases">
        <title>Phytopthora megakarya and P. palmivora, two closely related causual agents of cacao black pod achieved similar genome size and gene model numbers by different mechanisms.</title>
        <authorList>
            <person name="Ali S."/>
            <person name="Shao J."/>
            <person name="Larry D.J."/>
            <person name="Kronmiller B."/>
            <person name="Shen D."/>
            <person name="Strem M.D."/>
            <person name="Melnick R.L."/>
            <person name="Guiltinan M.J."/>
            <person name="Tyler B.M."/>
            <person name="Meinhardt L.W."/>
            <person name="Bailey B.A."/>
        </authorList>
    </citation>
    <scope>NUCLEOTIDE SEQUENCE [LARGE SCALE GENOMIC DNA]</scope>
    <source>
        <strain evidence="2">zdho120</strain>
    </source>
</reference>
<comment type="caution">
    <text evidence="1">The sequence shown here is derived from an EMBL/GenBank/DDBJ whole genome shotgun (WGS) entry which is preliminary data.</text>
</comment>
<dbReference type="AlphaFoldDB" id="A0A225W1A4"/>
<dbReference type="Proteomes" id="UP000198211">
    <property type="component" value="Unassembled WGS sequence"/>
</dbReference>
<dbReference type="OrthoDB" id="108131at2759"/>
<name>A0A225W1A4_9STRA</name>
<evidence type="ECO:0000313" key="1">
    <source>
        <dbReference type="EMBL" id="OWZ11483.1"/>
    </source>
</evidence>